<organism evidence="1 2">
    <name type="scientific">Candidatus Roizmanbacteria bacterium RIFCSPLOWO2_01_FULL_35_13</name>
    <dbReference type="NCBI Taxonomy" id="1802055"/>
    <lineage>
        <taxon>Bacteria</taxon>
        <taxon>Candidatus Roizmaniibacteriota</taxon>
    </lineage>
</organism>
<name>A0A1F7ICX2_9BACT</name>
<dbReference type="AlphaFoldDB" id="A0A1F7ICX2"/>
<sequence length="61" mass="7523">MVVYPYEQIFEQEEQKEKEWNIRFDKMLREGRKIGKAWLKKKGIDPKTLTEEKTYELIDED</sequence>
<proteinExistence type="predicted"/>
<dbReference type="EMBL" id="MGAF01000021">
    <property type="protein sequence ID" value="OGK41224.1"/>
    <property type="molecule type" value="Genomic_DNA"/>
</dbReference>
<gene>
    <name evidence="1" type="ORF">A3A74_04235</name>
</gene>
<protein>
    <submittedName>
        <fullName evidence="1">Uncharacterized protein</fullName>
    </submittedName>
</protein>
<dbReference type="STRING" id="1802055.A3A74_04235"/>
<reference evidence="1 2" key="1">
    <citation type="journal article" date="2016" name="Nat. Commun.">
        <title>Thousands of microbial genomes shed light on interconnected biogeochemical processes in an aquifer system.</title>
        <authorList>
            <person name="Anantharaman K."/>
            <person name="Brown C.T."/>
            <person name="Hug L.A."/>
            <person name="Sharon I."/>
            <person name="Castelle C.J."/>
            <person name="Probst A.J."/>
            <person name="Thomas B.C."/>
            <person name="Singh A."/>
            <person name="Wilkins M.J."/>
            <person name="Karaoz U."/>
            <person name="Brodie E.L."/>
            <person name="Williams K.H."/>
            <person name="Hubbard S.S."/>
            <person name="Banfield J.F."/>
        </authorList>
    </citation>
    <scope>NUCLEOTIDE SEQUENCE [LARGE SCALE GENOMIC DNA]</scope>
</reference>
<dbReference type="Proteomes" id="UP000179270">
    <property type="component" value="Unassembled WGS sequence"/>
</dbReference>
<comment type="caution">
    <text evidence="1">The sequence shown here is derived from an EMBL/GenBank/DDBJ whole genome shotgun (WGS) entry which is preliminary data.</text>
</comment>
<evidence type="ECO:0000313" key="1">
    <source>
        <dbReference type="EMBL" id="OGK41224.1"/>
    </source>
</evidence>
<accession>A0A1F7ICX2</accession>
<evidence type="ECO:0000313" key="2">
    <source>
        <dbReference type="Proteomes" id="UP000179270"/>
    </source>
</evidence>